<organism evidence="1 2">
    <name type="scientific">Escherichia phage nieznany</name>
    <dbReference type="NCBI Taxonomy" id="2696432"/>
    <lineage>
        <taxon>Viruses</taxon>
        <taxon>Duplodnaviria</taxon>
        <taxon>Heunggongvirae</taxon>
        <taxon>Uroviricota</taxon>
        <taxon>Caudoviricetes</taxon>
        <taxon>Stephanstirmvirinae</taxon>
        <taxon>Phapecoctavirus</taxon>
        <taxon>Phapecoctavirus nieznany</taxon>
    </lineage>
</organism>
<sequence>MYVIWVDEGDGWYIYKETGHWPDVQKALDSFDYCYYDSHFEDE</sequence>
<gene>
    <name evidence="1" type="ORF">nieznany_9</name>
</gene>
<keyword evidence="2" id="KW-1185">Reference proteome</keyword>
<dbReference type="EMBL" id="MN850598">
    <property type="protein sequence ID" value="QHR69342.1"/>
    <property type="molecule type" value="Genomic_DNA"/>
</dbReference>
<accession>A0A6B9WXG6</accession>
<reference evidence="2" key="1">
    <citation type="submission" date="2019-12" db="EMBL/GenBank/DDBJ databases">
        <authorList>
            <person name="Olsen N.S."/>
            <person name="Junco L.M.F."/>
            <person name="Kot W."/>
            <person name="Hansen L.H."/>
        </authorList>
    </citation>
    <scope>NUCLEOTIDE SEQUENCE [LARGE SCALE GENOMIC DNA]</scope>
</reference>
<protein>
    <submittedName>
        <fullName evidence="1">Uncharacterized protein</fullName>
    </submittedName>
</protein>
<evidence type="ECO:0000313" key="2">
    <source>
        <dbReference type="Proteomes" id="UP000464223"/>
    </source>
</evidence>
<evidence type="ECO:0000313" key="1">
    <source>
        <dbReference type="EMBL" id="QHR69342.1"/>
    </source>
</evidence>
<proteinExistence type="predicted"/>
<dbReference type="Proteomes" id="UP000464223">
    <property type="component" value="Segment"/>
</dbReference>
<name>A0A6B9WXG6_9CAUD</name>